<protein>
    <recommendedName>
        <fullName evidence="1">Alpha/beta hydrolase fold-3 domain-containing protein</fullName>
    </recommendedName>
</protein>
<dbReference type="PANTHER" id="PTHR23024">
    <property type="entry name" value="ARYLACETAMIDE DEACETYLASE"/>
    <property type="match status" value="1"/>
</dbReference>
<sequence length="134" mass="15072">ERKWDGVRLQGAVLVHPFFGGEERIGCELEADAEVEGFNVMTDAIWSFSLPVGADKDHPFRNPVGPRSPALSTLVYPRTLVFVAGKDLLRARGIWYFESLKKAGKEVDLVTTEDEAHVFHLFNQKSENTLLMLK</sequence>
<feature type="domain" description="Alpha/beta hydrolase fold-3" evidence="1">
    <location>
        <begin position="6"/>
        <end position="120"/>
    </location>
</feature>
<dbReference type="Pfam" id="PF07859">
    <property type="entry name" value="Abhydrolase_3"/>
    <property type="match status" value="1"/>
</dbReference>
<dbReference type="InterPro" id="IPR013094">
    <property type="entry name" value="AB_hydrolase_3"/>
</dbReference>
<dbReference type="EMBL" id="JQ262497">
    <property type="protein sequence ID" value="AEW08185.1"/>
    <property type="molecule type" value="Genomic_DNA"/>
</dbReference>
<reference evidence="2" key="1">
    <citation type="submission" date="2011-12" db="EMBL/GenBank/DDBJ databases">
        <title>Nucleotide Diversity and Divergence in the Loblolly Pine Gene Space.</title>
        <authorList>
            <person name="Neale D.B."/>
            <person name="Wegrzyn J.L."/>
            <person name="Lee J.M."/>
            <person name="Eckert A.J."/>
            <person name="Liechty J.D."/>
            <person name="Stevens K.A."/>
            <person name="Langley C.H."/>
        </authorList>
    </citation>
    <scope>NUCLEOTIDE SEQUENCE</scope>
    <source>
        <strain evidence="2">2166</strain>
        <tissue evidence="2">Megagametophyte</tissue>
    </source>
</reference>
<dbReference type="AlphaFoldDB" id="H9MAN9"/>
<organism evidence="2">
    <name type="scientific">Pinus radiata</name>
    <name type="common">Monterey pine</name>
    <name type="synonym">Pinus insignis</name>
    <dbReference type="NCBI Taxonomy" id="3347"/>
    <lineage>
        <taxon>Eukaryota</taxon>
        <taxon>Viridiplantae</taxon>
        <taxon>Streptophyta</taxon>
        <taxon>Embryophyta</taxon>
        <taxon>Tracheophyta</taxon>
        <taxon>Spermatophyta</taxon>
        <taxon>Pinopsida</taxon>
        <taxon>Pinidae</taxon>
        <taxon>Conifers I</taxon>
        <taxon>Pinales</taxon>
        <taxon>Pinaceae</taxon>
        <taxon>Pinus</taxon>
        <taxon>Pinus subgen. Pinus</taxon>
    </lineage>
</organism>
<dbReference type="GO" id="GO:0016787">
    <property type="term" value="F:hydrolase activity"/>
    <property type="evidence" value="ECO:0007669"/>
    <property type="project" value="InterPro"/>
</dbReference>
<dbReference type="PANTHER" id="PTHR23024:SF635">
    <property type="entry name" value="OS07G0162700 PROTEIN"/>
    <property type="match status" value="1"/>
</dbReference>
<proteinExistence type="predicted"/>
<evidence type="ECO:0000313" key="2">
    <source>
        <dbReference type="EMBL" id="AEW08185.1"/>
    </source>
</evidence>
<gene>
    <name evidence="2" type="ORF">2_2483_01</name>
</gene>
<evidence type="ECO:0000259" key="1">
    <source>
        <dbReference type="Pfam" id="PF07859"/>
    </source>
</evidence>
<feature type="non-terminal residue" evidence="2">
    <location>
        <position position="1"/>
    </location>
</feature>
<dbReference type="Gene3D" id="3.40.50.1820">
    <property type="entry name" value="alpha/beta hydrolase"/>
    <property type="match status" value="1"/>
</dbReference>
<accession>H9MAN9</accession>
<name>H9MAN9_PINRA</name>
<dbReference type="SUPFAM" id="SSF53474">
    <property type="entry name" value="alpha/beta-Hydrolases"/>
    <property type="match status" value="1"/>
</dbReference>
<dbReference type="InterPro" id="IPR050466">
    <property type="entry name" value="Carboxylest/Gibb_receptor"/>
</dbReference>
<feature type="non-terminal residue" evidence="2">
    <location>
        <position position="134"/>
    </location>
</feature>
<dbReference type="InterPro" id="IPR029058">
    <property type="entry name" value="AB_hydrolase_fold"/>
</dbReference>